<dbReference type="Proteomes" id="UP000317901">
    <property type="component" value="Unassembled WGS sequence"/>
</dbReference>
<dbReference type="RefSeq" id="WP_146385091.1">
    <property type="nucleotide sequence ID" value="NZ_VFIO01000003.1"/>
</dbReference>
<dbReference type="EMBL" id="VFIP01000018">
    <property type="protein sequence ID" value="TWR94244.1"/>
    <property type="molecule type" value="Genomic_DNA"/>
</dbReference>
<dbReference type="OrthoDB" id="6984242at2"/>
<gene>
    <name evidence="2" type="ORF">FJD37_11155</name>
    <name evidence="1" type="ORF">FJD38_09715</name>
</gene>
<dbReference type="EMBL" id="VFIO01000003">
    <property type="protein sequence ID" value="TWR89801.1"/>
    <property type="molecule type" value="Genomic_DNA"/>
</dbReference>
<keyword evidence="4" id="KW-1185">Reference proteome</keyword>
<sequence length="137" mass="16671">MLTHPNTNRPYNPTLDYFLGGIEIYDQEETLGEQLWKLNPNNEQRNTIIKEHIIPHLQNLSYRHKFILTEKLEQALNDTNHDFENYFENNPNENYQIAWEAHEINTPRTFFEDIFHIIQDRWKHELYKAAKEDQSTW</sequence>
<protein>
    <submittedName>
        <fullName evidence="2">Uncharacterized protein</fullName>
    </submittedName>
</protein>
<proteinExistence type="predicted"/>
<name>A0A5C5PZ30_9PSED</name>
<organism evidence="2 3">
    <name type="scientific">Pseudomonas saxonica</name>
    <dbReference type="NCBI Taxonomy" id="2600598"/>
    <lineage>
        <taxon>Bacteria</taxon>
        <taxon>Pseudomonadati</taxon>
        <taxon>Pseudomonadota</taxon>
        <taxon>Gammaproteobacteria</taxon>
        <taxon>Pseudomonadales</taxon>
        <taxon>Pseudomonadaceae</taxon>
        <taxon>Pseudomonas</taxon>
    </lineage>
</organism>
<comment type="caution">
    <text evidence="2">The sequence shown here is derived from an EMBL/GenBank/DDBJ whole genome shotgun (WGS) entry which is preliminary data.</text>
</comment>
<evidence type="ECO:0000313" key="4">
    <source>
        <dbReference type="Proteomes" id="UP000318428"/>
    </source>
</evidence>
<dbReference type="Proteomes" id="UP000318428">
    <property type="component" value="Unassembled WGS sequence"/>
</dbReference>
<accession>A0A5C5PZ30</accession>
<evidence type="ECO:0000313" key="3">
    <source>
        <dbReference type="Proteomes" id="UP000317901"/>
    </source>
</evidence>
<evidence type="ECO:0000313" key="2">
    <source>
        <dbReference type="EMBL" id="TWR94244.1"/>
    </source>
</evidence>
<evidence type="ECO:0000313" key="1">
    <source>
        <dbReference type="EMBL" id="TWR89801.1"/>
    </source>
</evidence>
<reference evidence="3 4" key="1">
    <citation type="submission" date="2019-06" db="EMBL/GenBank/DDBJ databases">
        <title>Pseudomonas bimorpha sp. nov. isolated from bovine raw milk and skim milk concentrate.</title>
        <authorList>
            <person name="Hofmann K."/>
            <person name="Huptas C."/>
            <person name="Doll E."/>
            <person name="Scherer S."/>
            <person name="Wenning M."/>
        </authorList>
    </citation>
    <scope>NUCLEOTIDE SEQUENCE [LARGE SCALE GENOMIC DNA]</scope>
    <source>
        <strain evidence="1 4">DSM 108989</strain>
        <strain evidence="2 3">DSM 108990</strain>
    </source>
</reference>
<dbReference type="AlphaFoldDB" id="A0A5C5PZ30"/>